<dbReference type="Proteomes" id="UP000295341">
    <property type="component" value="Unassembled WGS sequence"/>
</dbReference>
<gene>
    <name evidence="1" type="ORF">DFR24_4124</name>
</gene>
<dbReference type="AlphaFoldDB" id="A0A4R7NXX9"/>
<name>A0A4R7NXX9_9GAMM</name>
<organism evidence="1 2">
    <name type="scientific">Panacagrimonas perspica</name>
    <dbReference type="NCBI Taxonomy" id="381431"/>
    <lineage>
        <taxon>Bacteria</taxon>
        <taxon>Pseudomonadati</taxon>
        <taxon>Pseudomonadota</taxon>
        <taxon>Gammaproteobacteria</taxon>
        <taxon>Nevskiales</taxon>
        <taxon>Nevskiaceae</taxon>
        <taxon>Panacagrimonas</taxon>
    </lineage>
</organism>
<accession>A0A4R7NXX9</accession>
<proteinExistence type="predicted"/>
<reference evidence="1 2" key="1">
    <citation type="submission" date="2019-03" db="EMBL/GenBank/DDBJ databases">
        <title>Genomic Encyclopedia of Type Strains, Phase IV (KMG-IV): sequencing the most valuable type-strain genomes for metagenomic binning, comparative biology and taxonomic classification.</title>
        <authorList>
            <person name="Goeker M."/>
        </authorList>
    </citation>
    <scope>NUCLEOTIDE SEQUENCE [LARGE SCALE GENOMIC DNA]</scope>
    <source>
        <strain evidence="1 2">DSM 26377</strain>
    </source>
</reference>
<evidence type="ECO:0000313" key="2">
    <source>
        <dbReference type="Proteomes" id="UP000295341"/>
    </source>
</evidence>
<protein>
    <submittedName>
        <fullName evidence="1">Uncharacterized protein</fullName>
    </submittedName>
</protein>
<dbReference type="EMBL" id="SOBT01000011">
    <property type="protein sequence ID" value="TDU25679.1"/>
    <property type="molecule type" value="Genomic_DNA"/>
</dbReference>
<sequence>MYRLISKPYRMSTAAGFVQAMMISSAVVVDKGRLAATKSPDRNDLASLFASTAGVPTVSARDRSS</sequence>
<keyword evidence="2" id="KW-1185">Reference proteome</keyword>
<comment type="caution">
    <text evidence="1">The sequence shown here is derived from an EMBL/GenBank/DDBJ whole genome shotgun (WGS) entry which is preliminary data.</text>
</comment>
<evidence type="ECO:0000313" key="1">
    <source>
        <dbReference type="EMBL" id="TDU25679.1"/>
    </source>
</evidence>